<dbReference type="eggNOG" id="COG0242">
    <property type="taxonomic scope" value="Bacteria"/>
</dbReference>
<dbReference type="PATRIC" id="fig|500635.8.peg.1093"/>
<dbReference type="Gene3D" id="3.90.45.10">
    <property type="entry name" value="Peptide deformylase"/>
    <property type="match status" value="1"/>
</dbReference>
<comment type="caution">
    <text evidence="2">The sequence shown here is derived from an EMBL/GenBank/DDBJ whole genome shotgun (WGS) entry which is preliminary data.</text>
</comment>
<name>C9KKL9_9FIRM</name>
<sequence length="139" mass="16003">MKMIRDIVRDTFFLAQPSVPAQRKDVPIAEDLIDTLKANADRCVGLAANMIGERKCIIAIRVGHAYLAMLNPTVIRHSKEVYNVSEGCLSLDGERPTTRYKWIEVEYRDLKFKKQKQVFRDFPAEIVQHEMDHCEGILI</sequence>
<keyword evidence="2" id="KW-0378">Hydrolase</keyword>
<dbReference type="STRING" id="500635.MITSMUL_03719"/>
<accession>C9KKL9</accession>
<dbReference type="SUPFAM" id="SSF56420">
    <property type="entry name" value="Peptide deformylase"/>
    <property type="match status" value="1"/>
</dbReference>
<evidence type="ECO:0000256" key="1">
    <source>
        <dbReference type="ARBA" id="ARBA00010759"/>
    </source>
</evidence>
<reference evidence="2" key="1">
    <citation type="submission" date="2009-09" db="EMBL/GenBank/DDBJ databases">
        <authorList>
            <person name="Weinstock G."/>
            <person name="Sodergren E."/>
            <person name="Clifton S."/>
            <person name="Fulton L."/>
            <person name="Fulton B."/>
            <person name="Courtney L."/>
            <person name="Fronick C."/>
            <person name="Harrison M."/>
            <person name="Strong C."/>
            <person name="Farmer C."/>
            <person name="Delahaunty K."/>
            <person name="Markovic C."/>
            <person name="Hall O."/>
            <person name="Minx P."/>
            <person name="Tomlinson C."/>
            <person name="Mitreva M."/>
            <person name="Nelson J."/>
            <person name="Hou S."/>
            <person name="Wollam A."/>
            <person name="Pepin K.H."/>
            <person name="Johnson M."/>
            <person name="Bhonagiri V."/>
            <person name="Nash W.E."/>
            <person name="Warren W."/>
            <person name="Chinwalla A."/>
            <person name="Mardis E.R."/>
            <person name="Wilson R.K."/>
        </authorList>
    </citation>
    <scope>NUCLEOTIDE SEQUENCE [LARGE SCALE GENOMIC DNA]</scope>
    <source>
        <strain evidence="2">DSM 20544</strain>
    </source>
</reference>
<dbReference type="PIRSF" id="PIRSF004749">
    <property type="entry name" value="Pep_def"/>
    <property type="match status" value="1"/>
</dbReference>
<protein>
    <submittedName>
        <fullName evidence="2">Peptide deformylase</fullName>
        <ecNumber evidence="2">3.5.1.88</ecNumber>
    </submittedName>
</protein>
<dbReference type="HOGENOM" id="CLU_061901_3_1_9"/>
<proteinExistence type="inferred from homology"/>
<dbReference type="Pfam" id="PF01327">
    <property type="entry name" value="Pep_deformylase"/>
    <property type="match status" value="1"/>
</dbReference>
<organism evidence="2 3">
    <name type="scientific">Mitsuokella multacida DSM 20544</name>
    <dbReference type="NCBI Taxonomy" id="500635"/>
    <lineage>
        <taxon>Bacteria</taxon>
        <taxon>Bacillati</taxon>
        <taxon>Bacillota</taxon>
        <taxon>Negativicutes</taxon>
        <taxon>Selenomonadales</taxon>
        <taxon>Selenomonadaceae</taxon>
        <taxon>Mitsuokella</taxon>
    </lineage>
</organism>
<gene>
    <name evidence="2" type="primary">def</name>
    <name evidence="2" type="ORF">MITSMUL_03719</name>
</gene>
<dbReference type="PRINTS" id="PR01576">
    <property type="entry name" value="PDEFORMYLASE"/>
</dbReference>
<dbReference type="EC" id="3.5.1.88" evidence="2"/>
<dbReference type="CDD" id="cd00487">
    <property type="entry name" value="Pep_deformylase"/>
    <property type="match status" value="1"/>
</dbReference>
<dbReference type="EMBL" id="ABWK02000009">
    <property type="protein sequence ID" value="EEX69669.1"/>
    <property type="molecule type" value="Genomic_DNA"/>
</dbReference>
<keyword evidence="3" id="KW-1185">Reference proteome</keyword>
<evidence type="ECO:0000313" key="2">
    <source>
        <dbReference type="EMBL" id="EEX69669.1"/>
    </source>
</evidence>
<dbReference type="Proteomes" id="UP000003671">
    <property type="component" value="Unassembled WGS sequence"/>
</dbReference>
<comment type="similarity">
    <text evidence="1">Belongs to the polypeptide deformylase family.</text>
</comment>
<evidence type="ECO:0000313" key="3">
    <source>
        <dbReference type="Proteomes" id="UP000003671"/>
    </source>
</evidence>
<dbReference type="InterPro" id="IPR036821">
    <property type="entry name" value="Peptide_deformylase_sf"/>
</dbReference>
<dbReference type="NCBIfam" id="NF006670">
    <property type="entry name" value="PRK09218.1"/>
    <property type="match status" value="1"/>
</dbReference>
<dbReference type="AlphaFoldDB" id="C9KKL9"/>
<dbReference type="GO" id="GO:0042586">
    <property type="term" value="F:peptide deformylase activity"/>
    <property type="evidence" value="ECO:0007669"/>
    <property type="project" value="UniProtKB-EC"/>
</dbReference>
<dbReference type="InterPro" id="IPR023635">
    <property type="entry name" value="Peptide_deformylase"/>
</dbReference>
<dbReference type="PANTHER" id="PTHR10458:SF22">
    <property type="entry name" value="PEPTIDE DEFORMYLASE"/>
    <property type="match status" value="1"/>
</dbReference>
<dbReference type="PANTHER" id="PTHR10458">
    <property type="entry name" value="PEPTIDE DEFORMYLASE"/>
    <property type="match status" value="1"/>
</dbReference>